<reference evidence="11 13" key="2">
    <citation type="submission" date="2019-03" db="EMBL/GenBank/DDBJ databases">
        <title>Genomic Encyclopedia of Type Strains, Phase IV (KMG-IV): sequencing the most valuable type-strain genomes for metagenomic binning, comparative biology and taxonomic classification.</title>
        <authorList>
            <person name="Goeker M."/>
        </authorList>
    </citation>
    <scope>NUCLEOTIDE SEQUENCE [LARGE SCALE GENOMIC DNA]</scope>
    <source>
        <strain evidence="11 13">DSM 20580</strain>
    </source>
</reference>
<dbReference type="Proteomes" id="UP000294641">
    <property type="component" value="Unassembled WGS sequence"/>
</dbReference>
<dbReference type="Gene3D" id="3.30.565.10">
    <property type="entry name" value="Histidine kinase-like ATPase, C-terminal domain"/>
    <property type="match status" value="1"/>
</dbReference>
<evidence type="ECO:0000256" key="3">
    <source>
        <dbReference type="ARBA" id="ARBA00022679"/>
    </source>
</evidence>
<organism evidence="10 12">
    <name type="scientific">Kurthia zopfii</name>
    <dbReference type="NCBI Taxonomy" id="1650"/>
    <lineage>
        <taxon>Bacteria</taxon>
        <taxon>Bacillati</taxon>
        <taxon>Bacillota</taxon>
        <taxon>Bacilli</taxon>
        <taxon>Bacillales</taxon>
        <taxon>Caryophanaceae</taxon>
        <taxon>Kurthia</taxon>
    </lineage>
</organism>
<feature type="domain" description="DesK/YvfT N-terminal" evidence="9">
    <location>
        <begin position="1"/>
        <end position="149"/>
    </location>
</feature>
<evidence type="ECO:0000256" key="2">
    <source>
        <dbReference type="ARBA" id="ARBA00012438"/>
    </source>
</evidence>
<keyword evidence="6" id="KW-0472">Membrane</keyword>
<feature type="transmembrane region" description="Helical" evidence="6">
    <location>
        <begin position="131"/>
        <end position="152"/>
    </location>
</feature>
<name>A0A2U3AEG0_9BACL</name>
<evidence type="ECO:0000259" key="9">
    <source>
        <dbReference type="Pfam" id="PF23540"/>
    </source>
</evidence>
<dbReference type="EMBL" id="UGNP01000001">
    <property type="protein sequence ID" value="STX09802.1"/>
    <property type="molecule type" value="Genomic_DNA"/>
</dbReference>
<evidence type="ECO:0000313" key="11">
    <source>
        <dbReference type="EMBL" id="TDR40970.1"/>
    </source>
</evidence>
<dbReference type="Gene3D" id="1.20.5.1930">
    <property type="match status" value="1"/>
</dbReference>
<keyword evidence="6" id="KW-1133">Transmembrane helix</keyword>
<evidence type="ECO:0000313" key="10">
    <source>
        <dbReference type="EMBL" id="STX09802.1"/>
    </source>
</evidence>
<dbReference type="PANTHER" id="PTHR24421:SF63">
    <property type="entry name" value="SENSOR HISTIDINE KINASE DESK"/>
    <property type="match status" value="1"/>
</dbReference>
<keyword evidence="3 10" id="KW-0808">Transferase</keyword>
<dbReference type="CDD" id="cd16917">
    <property type="entry name" value="HATPase_UhpB-NarQ-NarX-like"/>
    <property type="match status" value="1"/>
</dbReference>
<proteinExistence type="predicted"/>
<dbReference type="InterPro" id="IPR056374">
    <property type="entry name" value="DesK/YvfT_N"/>
</dbReference>
<feature type="domain" description="Histidine kinase/HSP90-like ATPase" evidence="7">
    <location>
        <begin position="280"/>
        <end position="366"/>
    </location>
</feature>
<dbReference type="Pfam" id="PF07730">
    <property type="entry name" value="HisKA_3"/>
    <property type="match status" value="1"/>
</dbReference>
<dbReference type="GO" id="GO:0000155">
    <property type="term" value="F:phosphorelay sensor kinase activity"/>
    <property type="evidence" value="ECO:0007669"/>
    <property type="project" value="InterPro"/>
</dbReference>
<dbReference type="Pfam" id="PF02518">
    <property type="entry name" value="HATPase_c"/>
    <property type="match status" value="1"/>
</dbReference>
<sequence>MSKWYSIIPKHPFYSILGWILICFVPFYSIFRTQDYTTQSIAVAVLVTYLICVYMDFKLPGGLGYMWLSFEMIINAVMSVLYGYFYFAIFTAFLIGRIKSKVGFYIMYGLHIAASVGSIIGGFFIETDVYIQQIPFMVIIVFGVILAPFYLFSRTQSDKLETKLKSAENRIYELSIVEERQRIARDLHDTLGQKLSMIGLKLDLAIRLVDKDTDQAKKELGDIRQAASMALKEVREMVSDMKKVKIEDELLHVQEILEVANIDLKLKGSLKLVEVPLILENTLSMCLKEVVNNIVKHSEAKKCIIKIEQSPKEITMIIYDDGKGFDYSTNLQGNGIKGIEERVQFVNGSVDFSDAKGTTVTIKVPLVIVYKENE</sequence>
<evidence type="ECO:0000256" key="6">
    <source>
        <dbReference type="SAM" id="Phobius"/>
    </source>
</evidence>
<dbReference type="GO" id="GO:0016020">
    <property type="term" value="C:membrane"/>
    <property type="evidence" value="ECO:0007669"/>
    <property type="project" value="InterPro"/>
</dbReference>
<evidence type="ECO:0000259" key="8">
    <source>
        <dbReference type="Pfam" id="PF07730"/>
    </source>
</evidence>
<dbReference type="AlphaFoldDB" id="A0A2U3AEG0"/>
<keyword evidence="5" id="KW-0902">Two-component regulatory system</keyword>
<evidence type="ECO:0000256" key="5">
    <source>
        <dbReference type="ARBA" id="ARBA00023012"/>
    </source>
</evidence>
<keyword evidence="6" id="KW-0812">Transmembrane</keyword>
<dbReference type="InterPro" id="IPR003594">
    <property type="entry name" value="HATPase_dom"/>
</dbReference>
<dbReference type="InterPro" id="IPR050482">
    <property type="entry name" value="Sensor_HK_TwoCompSys"/>
</dbReference>
<evidence type="ECO:0000256" key="4">
    <source>
        <dbReference type="ARBA" id="ARBA00022777"/>
    </source>
</evidence>
<dbReference type="EMBL" id="SNZG01000007">
    <property type="protein sequence ID" value="TDR40970.1"/>
    <property type="molecule type" value="Genomic_DNA"/>
</dbReference>
<keyword evidence="13" id="KW-1185">Reference proteome</keyword>
<dbReference type="Proteomes" id="UP000254330">
    <property type="component" value="Unassembled WGS sequence"/>
</dbReference>
<keyword evidence="4 10" id="KW-0418">Kinase</keyword>
<feature type="transmembrane region" description="Helical" evidence="6">
    <location>
        <begin position="12"/>
        <end position="31"/>
    </location>
</feature>
<feature type="transmembrane region" description="Helical" evidence="6">
    <location>
        <begin position="38"/>
        <end position="57"/>
    </location>
</feature>
<accession>A0A2U3AEG0</accession>
<dbReference type="GO" id="GO:0046983">
    <property type="term" value="F:protein dimerization activity"/>
    <property type="evidence" value="ECO:0007669"/>
    <property type="project" value="InterPro"/>
</dbReference>
<evidence type="ECO:0000313" key="12">
    <source>
        <dbReference type="Proteomes" id="UP000254330"/>
    </source>
</evidence>
<protein>
    <recommendedName>
        <fullName evidence="2">histidine kinase</fullName>
        <ecNumber evidence="2">2.7.13.3</ecNumber>
    </recommendedName>
</protein>
<dbReference type="PANTHER" id="PTHR24421">
    <property type="entry name" value="NITRATE/NITRITE SENSOR PROTEIN NARX-RELATED"/>
    <property type="match status" value="1"/>
</dbReference>
<dbReference type="OrthoDB" id="9797605at2"/>
<dbReference type="EC" id="2.7.13.3" evidence="2"/>
<dbReference type="InterPro" id="IPR011712">
    <property type="entry name" value="Sig_transdc_His_kin_sub3_dim/P"/>
</dbReference>
<dbReference type="InterPro" id="IPR036890">
    <property type="entry name" value="HATPase_C_sf"/>
</dbReference>
<dbReference type="SUPFAM" id="SSF55874">
    <property type="entry name" value="ATPase domain of HSP90 chaperone/DNA topoisomerase II/histidine kinase"/>
    <property type="match status" value="1"/>
</dbReference>
<feature type="transmembrane region" description="Helical" evidence="6">
    <location>
        <begin position="72"/>
        <end position="95"/>
    </location>
</feature>
<feature type="domain" description="Signal transduction histidine kinase subgroup 3 dimerisation and phosphoacceptor" evidence="8">
    <location>
        <begin position="179"/>
        <end position="243"/>
    </location>
</feature>
<comment type="catalytic activity">
    <reaction evidence="1">
        <text>ATP + protein L-histidine = ADP + protein N-phospho-L-histidine.</text>
        <dbReference type="EC" id="2.7.13.3"/>
    </reaction>
</comment>
<reference evidence="10 12" key="1">
    <citation type="submission" date="2018-06" db="EMBL/GenBank/DDBJ databases">
        <authorList>
            <consortium name="Pathogen Informatics"/>
            <person name="Doyle S."/>
        </authorList>
    </citation>
    <scope>NUCLEOTIDE SEQUENCE [LARGE SCALE GENOMIC DNA]</scope>
    <source>
        <strain evidence="10 12">NCTC10597</strain>
    </source>
</reference>
<dbReference type="RefSeq" id="WP_109349076.1">
    <property type="nucleotide sequence ID" value="NZ_QFVS01000008.1"/>
</dbReference>
<feature type="transmembrane region" description="Helical" evidence="6">
    <location>
        <begin position="102"/>
        <end position="125"/>
    </location>
</feature>
<evidence type="ECO:0000313" key="13">
    <source>
        <dbReference type="Proteomes" id="UP000294641"/>
    </source>
</evidence>
<gene>
    <name evidence="10" type="primary">desK</name>
    <name evidence="11" type="ORF">DFR61_10788</name>
    <name evidence="10" type="ORF">NCTC10597_01502</name>
</gene>
<dbReference type="Pfam" id="PF23540">
    <property type="entry name" value="DesK_N"/>
    <property type="match status" value="1"/>
</dbReference>
<comment type="caution">
    <text evidence="10">The sequence shown here is derived from an EMBL/GenBank/DDBJ whole genome shotgun (WGS) entry which is preliminary data.</text>
</comment>
<evidence type="ECO:0000259" key="7">
    <source>
        <dbReference type="Pfam" id="PF02518"/>
    </source>
</evidence>
<evidence type="ECO:0000256" key="1">
    <source>
        <dbReference type="ARBA" id="ARBA00000085"/>
    </source>
</evidence>